<name>A0A2T4C3C6_TRILO</name>
<dbReference type="GO" id="GO:0008677">
    <property type="term" value="F:2-dehydropantoate 2-reductase activity"/>
    <property type="evidence" value="ECO:0007669"/>
    <property type="project" value="TreeGrafter"/>
</dbReference>
<feature type="domain" description="Ketopantoate reductase C-terminal" evidence="6">
    <location>
        <begin position="300"/>
        <end position="433"/>
    </location>
</feature>
<keyword evidence="2" id="KW-0521">NADP</keyword>
<organism evidence="7 8">
    <name type="scientific">Trichoderma longibrachiatum ATCC 18648</name>
    <dbReference type="NCBI Taxonomy" id="983965"/>
    <lineage>
        <taxon>Eukaryota</taxon>
        <taxon>Fungi</taxon>
        <taxon>Dikarya</taxon>
        <taxon>Ascomycota</taxon>
        <taxon>Pezizomycotina</taxon>
        <taxon>Sordariomycetes</taxon>
        <taxon>Hypocreomycetidae</taxon>
        <taxon>Hypocreales</taxon>
        <taxon>Hypocreaceae</taxon>
        <taxon>Trichoderma</taxon>
    </lineage>
</organism>
<dbReference type="InterPro" id="IPR050838">
    <property type="entry name" value="Ketopantoate_reductase"/>
</dbReference>
<evidence type="ECO:0000256" key="3">
    <source>
        <dbReference type="ARBA" id="ARBA00023002"/>
    </source>
</evidence>
<keyword evidence="8" id="KW-1185">Reference proteome</keyword>
<evidence type="ECO:0000256" key="1">
    <source>
        <dbReference type="ARBA" id="ARBA00007870"/>
    </source>
</evidence>
<accession>A0A2T4C3C6</accession>
<protein>
    <recommendedName>
        <fullName evidence="9">6-phosphogluconate dehydrogenase C-terminal domain-like protein</fullName>
    </recommendedName>
</protein>
<proteinExistence type="inferred from homology"/>
<evidence type="ECO:0000313" key="8">
    <source>
        <dbReference type="Proteomes" id="UP000240760"/>
    </source>
</evidence>
<dbReference type="OrthoDB" id="73846at2759"/>
<dbReference type="AlphaFoldDB" id="A0A2T4C3C6"/>
<feature type="region of interest" description="Disordered" evidence="4">
    <location>
        <begin position="56"/>
        <end position="83"/>
    </location>
</feature>
<dbReference type="InterPro" id="IPR013328">
    <property type="entry name" value="6PGD_dom2"/>
</dbReference>
<evidence type="ECO:0000256" key="2">
    <source>
        <dbReference type="ARBA" id="ARBA00022857"/>
    </source>
</evidence>
<evidence type="ECO:0000259" key="6">
    <source>
        <dbReference type="Pfam" id="PF08546"/>
    </source>
</evidence>
<dbReference type="GO" id="GO:0050661">
    <property type="term" value="F:NADP binding"/>
    <property type="evidence" value="ECO:0007669"/>
    <property type="project" value="TreeGrafter"/>
</dbReference>
<dbReference type="Gene3D" id="3.40.50.720">
    <property type="entry name" value="NAD(P)-binding Rossmann-like Domain"/>
    <property type="match status" value="1"/>
</dbReference>
<dbReference type="PANTHER" id="PTHR43765">
    <property type="entry name" value="2-DEHYDROPANTOATE 2-REDUCTASE-RELATED"/>
    <property type="match status" value="1"/>
</dbReference>
<dbReference type="GO" id="GO:0005739">
    <property type="term" value="C:mitochondrion"/>
    <property type="evidence" value="ECO:0007669"/>
    <property type="project" value="TreeGrafter"/>
</dbReference>
<dbReference type="PANTHER" id="PTHR43765:SF2">
    <property type="entry name" value="2-DEHYDROPANTOATE 2-REDUCTASE"/>
    <property type="match status" value="1"/>
</dbReference>
<dbReference type="EMBL" id="KZ679133">
    <property type="protein sequence ID" value="PTB76008.1"/>
    <property type="molecule type" value="Genomic_DNA"/>
</dbReference>
<dbReference type="InterPro" id="IPR013752">
    <property type="entry name" value="KPA_reductase"/>
</dbReference>
<dbReference type="Pfam" id="PF02558">
    <property type="entry name" value="ApbA"/>
    <property type="match status" value="1"/>
</dbReference>
<comment type="similarity">
    <text evidence="1">Belongs to the ketopantoate reductase family.</text>
</comment>
<dbReference type="InterPro" id="IPR013332">
    <property type="entry name" value="KPR_N"/>
</dbReference>
<dbReference type="SUPFAM" id="SSF48179">
    <property type="entry name" value="6-phosphogluconate dehydrogenase C-terminal domain-like"/>
    <property type="match status" value="1"/>
</dbReference>
<dbReference type="Pfam" id="PF08546">
    <property type="entry name" value="ApbA_C"/>
    <property type="match status" value="1"/>
</dbReference>
<evidence type="ECO:0000256" key="4">
    <source>
        <dbReference type="SAM" id="MobiDB-lite"/>
    </source>
</evidence>
<feature type="domain" description="Ketopantoate reductase N-terminal" evidence="5">
    <location>
        <begin position="90"/>
        <end position="262"/>
    </location>
</feature>
<dbReference type="InterPro" id="IPR008927">
    <property type="entry name" value="6-PGluconate_DH-like_C_sf"/>
</dbReference>
<gene>
    <name evidence="7" type="ORF">M440DRAFT_1402542</name>
</gene>
<reference evidence="7 8" key="1">
    <citation type="submission" date="2016-07" db="EMBL/GenBank/DDBJ databases">
        <title>Multiple horizontal gene transfer events from other fungi enriched the ability of initially mycotrophic Trichoderma (Ascomycota) to feed on dead plant biomass.</title>
        <authorList>
            <consortium name="DOE Joint Genome Institute"/>
            <person name="Aerts A."/>
            <person name="Atanasova L."/>
            <person name="Chenthamara K."/>
            <person name="Zhang J."/>
            <person name="Grujic M."/>
            <person name="Henrissat B."/>
            <person name="Kuo A."/>
            <person name="Salamov A."/>
            <person name="Lipzen A."/>
            <person name="Labutti K."/>
            <person name="Barry K."/>
            <person name="Miao Y."/>
            <person name="Rahimi M.J."/>
            <person name="Shen Q."/>
            <person name="Grigoriev I.V."/>
            <person name="Kubicek C.P."/>
            <person name="Druzhinina I.S."/>
        </authorList>
    </citation>
    <scope>NUCLEOTIDE SEQUENCE [LARGE SCALE GENOMIC DNA]</scope>
    <source>
        <strain evidence="7 8">ATCC 18648</strain>
    </source>
</reference>
<sequence length="481" mass="53462">MSISTRLPRRCIRSPYVVRPCTSNIRRLAKPMTAYSTYPRQPAWLASIPSDTGPAPKLYAWNTDNTSRSNHTRKTPETDQSDPSDLDLRIFILGMGNLGRLYASCLSMHSPRPPITLVVHRQELLSQWLDGPGLEITRSGRLYRGKDEFRIEWWTDEAPTYGPVREVARGSKLRNLIIATKAAAAMPEADRLRRYLDHSSSVTFLQNGMSKLWPPYGQEYVAERYPDNDAPNFLACVTNHGVLSEGPFKSLHASPADSAIGPVLLNDTVQPLAPSVAYLTEIIASAPCLNARSITRAELWASQLQKLVVNSTINPLTAVLRCKNGALFENPDDIVAKVIVRLLHESSAVLQALINHPSTTEILKAPADVKPAQSLDPMREELSMRFSFTELHSMLYKIGRVVKDNTSSMLQDVRAGKPTEINDFNGWLVETAQFLEQNSSGQSRQLDVSCHRALIAMVESGTVVDQTELARQLLPGIANKR</sequence>
<evidence type="ECO:0008006" key="9">
    <source>
        <dbReference type="Google" id="ProtNLM"/>
    </source>
</evidence>
<dbReference type="Gene3D" id="1.10.1040.10">
    <property type="entry name" value="N-(1-d-carboxylethyl)-l-norvaline Dehydrogenase, domain 2"/>
    <property type="match status" value="1"/>
</dbReference>
<dbReference type="Proteomes" id="UP000240760">
    <property type="component" value="Unassembled WGS sequence"/>
</dbReference>
<evidence type="ECO:0000313" key="7">
    <source>
        <dbReference type="EMBL" id="PTB76008.1"/>
    </source>
</evidence>
<evidence type="ECO:0000259" key="5">
    <source>
        <dbReference type="Pfam" id="PF02558"/>
    </source>
</evidence>
<keyword evidence="3" id="KW-0560">Oxidoreductase</keyword>
<dbReference type="STRING" id="983965.A0A2T4C3C6"/>